<dbReference type="Pfam" id="PF02897">
    <property type="entry name" value="Peptidase_S9_N"/>
    <property type="match status" value="1"/>
</dbReference>
<dbReference type="Gene3D" id="3.40.50.1820">
    <property type="entry name" value="alpha/beta hydrolase"/>
    <property type="match status" value="1"/>
</dbReference>
<evidence type="ECO:0000259" key="8">
    <source>
        <dbReference type="Pfam" id="PF00326"/>
    </source>
</evidence>
<dbReference type="InterPro" id="IPR029058">
    <property type="entry name" value="AB_hydrolase_fold"/>
</dbReference>
<comment type="similarity">
    <text evidence="2 7">Belongs to the peptidase S9A family.</text>
</comment>
<dbReference type="GO" id="GO:0005829">
    <property type="term" value="C:cytosol"/>
    <property type="evidence" value="ECO:0007669"/>
    <property type="project" value="TreeGrafter"/>
</dbReference>
<feature type="domain" description="Peptidase S9 prolyl oligopeptidase catalytic" evidence="8">
    <location>
        <begin position="528"/>
        <end position="623"/>
    </location>
</feature>
<accession>A0A915N3N7</accession>
<dbReference type="SUPFAM" id="SSF50993">
    <property type="entry name" value="Peptidase/esterase 'gauge' domain"/>
    <property type="match status" value="1"/>
</dbReference>
<keyword evidence="10" id="KW-1185">Reference proteome</keyword>
<dbReference type="Pfam" id="PF00326">
    <property type="entry name" value="Peptidase_S9"/>
    <property type="match status" value="1"/>
</dbReference>
<evidence type="ECO:0000256" key="7">
    <source>
        <dbReference type="RuleBase" id="RU368024"/>
    </source>
</evidence>
<dbReference type="Proteomes" id="UP000887561">
    <property type="component" value="Unplaced"/>
</dbReference>
<sequence length="629" mass="72278">MYLIELRQLVPCYPLERRNFWRNKNSLKNFGEYTLPSTIDNLQKEKLKEQKDGFTKNLNLKRIFDFSKAYCESFNVDIHPDEYPQPKRNESVIENICGVKVSDPYRWMENPNLEETKQFIYALNNQSRPFLEKSFFREKFRKNSIYRQKTLNDTKQLFLDPNKLSSDGTLAISQTAFSRDGLVMAYTISEKGSDLTTINFKDVNGQDLPDKIPKVKQGSLSWMPNNKGIFYSKYIQTKKHSTNESTITKKDEYHTLFYHPLGSNQDILIADFRELDDPNLNIVGSVSRDGRFLFVYVYDRDNANTIYYLDLNSINFKIHRRPPLTLLIHDTRAFFVILDYDHETESAIVLTDHSAPNRKLIRIKITTAMLGCAHWETLIAEDPKRALESVVPVAGDKLMVIYIEDVKTFLYVHCYKTGKLLYKIPLGIGTVSQCYGDREDTEAFFSFNSFLEAPTIYRADFSLVAKTSLLQLEQIRHRNEWRGVNVTGLEIPIFIIARKDVKRNGQNPTLLYGYGGFNIPVLPSYSSHRNIFVKHFHGIVAIANIRGGGEYGEHWHECGARENKQNVFDDFISAAEFLIKNKFTSPKKLAIQGGSNGGLLVAACSHQRPELFGAVINQVGYSNGYAPFP</sequence>
<evidence type="ECO:0000259" key="9">
    <source>
        <dbReference type="Pfam" id="PF02897"/>
    </source>
</evidence>
<name>A0A915N3N7_MELJA</name>
<dbReference type="PRINTS" id="PR00862">
    <property type="entry name" value="PROLIGOPTASE"/>
</dbReference>
<evidence type="ECO:0000256" key="3">
    <source>
        <dbReference type="ARBA" id="ARBA00016310"/>
    </source>
</evidence>
<evidence type="ECO:0000256" key="6">
    <source>
        <dbReference type="ARBA" id="ARBA00022825"/>
    </source>
</evidence>
<keyword evidence="5 7" id="KW-0378">Hydrolase</keyword>
<evidence type="ECO:0000313" key="11">
    <source>
        <dbReference type="WBParaSite" id="scaffold6850_cov250.g11331"/>
    </source>
</evidence>
<dbReference type="PROSITE" id="PS00708">
    <property type="entry name" value="PRO_ENDOPEP_SER"/>
    <property type="match status" value="1"/>
</dbReference>
<dbReference type="InterPro" id="IPR023302">
    <property type="entry name" value="Pept_S9A_N"/>
</dbReference>
<dbReference type="GO" id="GO:0004252">
    <property type="term" value="F:serine-type endopeptidase activity"/>
    <property type="evidence" value="ECO:0007669"/>
    <property type="project" value="UniProtKB-UniRule"/>
</dbReference>
<keyword evidence="6 7" id="KW-0720">Serine protease</keyword>
<feature type="domain" description="Peptidase S9A N-terminal" evidence="9">
    <location>
        <begin position="145"/>
        <end position="462"/>
    </location>
</feature>
<proteinExistence type="inferred from homology"/>
<evidence type="ECO:0000313" key="10">
    <source>
        <dbReference type="Proteomes" id="UP000887561"/>
    </source>
</evidence>
<dbReference type="GO" id="GO:0070012">
    <property type="term" value="F:oligopeptidase activity"/>
    <property type="evidence" value="ECO:0007669"/>
    <property type="project" value="TreeGrafter"/>
</dbReference>
<evidence type="ECO:0000256" key="4">
    <source>
        <dbReference type="ARBA" id="ARBA00022670"/>
    </source>
</evidence>
<dbReference type="InterPro" id="IPR001375">
    <property type="entry name" value="Peptidase_S9_cat"/>
</dbReference>
<evidence type="ECO:0000256" key="5">
    <source>
        <dbReference type="ARBA" id="ARBA00022801"/>
    </source>
</evidence>
<dbReference type="Gene3D" id="2.130.10.120">
    <property type="entry name" value="Prolyl oligopeptidase, N-terminal domain"/>
    <property type="match status" value="1"/>
</dbReference>
<dbReference type="InterPro" id="IPR051167">
    <property type="entry name" value="Prolyl_oligopep/macrocyclase"/>
</dbReference>
<dbReference type="AlphaFoldDB" id="A0A915N3N7"/>
<evidence type="ECO:0000256" key="1">
    <source>
        <dbReference type="ARBA" id="ARBA00001070"/>
    </source>
</evidence>
<evidence type="ECO:0000256" key="2">
    <source>
        <dbReference type="ARBA" id="ARBA00005228"/>
    </source>
</evidence>
<organism evidence="10 11">
    <name type="scientific">Meloidogyne javanica</name>
    <name type="common">Root-knot nematode worm</name>
    <dbReference type="NCBI Taxonomy" id="6303"/>
    <lineage>
        <taxon>Eukaryota</taxon>
        <taxon>Metazoa</taxon>
        <taxon>Ecdysozoa</taxon>
        <taxon>Nematoda</taxon>
        <taxon>Chromadorea</taxon>
        <taxon>Rhabditida</taxon>
        <taxon>Tylenchina</taxon>
        <taxon>Tylenchomorpha</taxon>
        <taxon>Tylenchoidea</taxon>
        <taxon>Meloidogynidae</taxon>
        <taxon>Meloidogyninae</taxon>
        <taxon>Meloidogyne</taxon>
        <taxon>Meloidogyne incognita group</taxon>
    </lineage>
</organism>
<dbReference type="WBParaSite" id="scaffold6850_cov250.g11331">
    <property type="protein sequence ID" value="scaffold6850_cov250.g11331"/>
    <property type="gene ID" value="scaffold6850_cov250.g11331"/>
</dbReference>
<reference evidence="11" key="1">
    <citation type="submission" date="2022-11" db="UniProtKB">
        <authorList>
            <consortium name="WormBaseParasite"/>
        </authorList>
    </citation>
    <scope>IDENTIFICATION</scope>
</reference>
<dbReference type="PANTHER" id="PTHR42881">
    <property type="entry name" value="PROLYL ENDOPEPTIDASE"/>
    <property type="match status" value="1"/>
</dbReference>
<dbReference type="EC" id="3.4.21.-" evidence="7"/>
<dbReference type="GO" id="GO:0006508">
    <property type="term" value="P:proteolysis"/>
    <property type="evidence" value="ECO:0007669"/>
    <property type="project" value="UniProtKB-KW"/>
</dbReference>
<dbReference type="PANTHER" id="PTHR42881:SF2">
    <property type="entry name" value="PROLYL ENDOPEPTIDASE"/>
    <property type="match status" value="1"/>
</dbReference>
<comment type="catalytic activity">
    <reaction evidence="1">
        <text>Hydrolysis of Pro-|-Xaa &gt;&gt; Ala-|-Xaa in oligopeptides.</text>
        <dbReference type="EC" id="3.4.21.26"/>
    </reaction>
</comment>
<protein>
    <recommendedName>
        <fullName evidence="3 7">Prolyl endopeptidase</fullName>
        <ecNumber evidence="7">3.4.21.-</ecNumber>
    </recommendedName>
</protein>
<dbReference type="InterPro" id="IPR002470">
    <property type="entry name" value="Peptidase_S9A"/>
</dbReference>
<keyword evidence="4 7" id="KW-0645">Protease</keyword>
<dbReference type="SUPFAM" id="SSF53474">
    <property type="entry name" value="alpha/beta-Hydrolases"/>
    <property type="match status" value="1"/>
</dbReference>
<dbReference type="InterPro" id="IPR002471">
    <property type="entry name" value="Pept_S9_AS"/>
</dbReference>